<dbReference type="VEuPathDB" id="TriTrypDB:BSAL_09395"/>
<dbReference type="InterPro" id="IPR038716">
    <property type="entry name" value="P1/P2_N_sf"/>
</dbReference>
<keyword evidence="5 9" id="KW-0689">Ribosomal protein</keyword>
<dbReference type="CDD" id="cd05833">
    <property type="entry name" value="Ribosomal_P2"/>
    <property type="match status" value="1"/>
</dbReference>
<dbReference type="FunFam" id="1.10.10.1410:FF:000002">
    <property type="entry name" value="60S acidic ribosomal protein P2"/>
    <property type="match status" value="1"/>
</dbReference>
<keyword evidence="8" id="KW-0472">Membrane</keyword>
<evidence type="ECO:0000256" key="1">
    <source>
        <dbReference type="ARBA" id="ARBA00003362"/>
    </source>
</evidence>
<dbReference type="InterPro" id="IPR001859">
    <property type="entry name" value="Ribosomal_P1/P2_euk"/>
</dbReference>
<dbReference type="PANTHER" id="PTHR21141:SF5">
    <property type="entry name" value="LARGE RIBOSOMAL SUBUNIT PROTEIN P2"/>
    <property type="match status" value="1"/>
</dbReference>
<keyword evidence="8" id="KW-1133">Transmembrane helix</keyword>
<dbReference type="InterPro" id="IPR044076">
    <property type="entry name" value="Ribosomal_P2"/>
</dbReference>
<comment type="similarity">
    <text evidence="2">Belongs to the eukaryotic ribosomal protein P1/P2 family.</text>
</comment>
<dbReference type="GO" id="GO:0002182">
    <property type="term" value="P:cytoplasmic translational elongation"/>
    <property type="evidence" value="ECO:0007669"/>
    <property type="project" value="InterPro"/>
</dbReference>
<dbReference type="AlphaFoldDB" id="B6DTM3"/>
<protein>
    <submittedName>
        <fullName evidence="9">Ribosomal protein p2</fullName>
    </submittedName>
</protein>
<keyword evidence="4" id="KW-0597">Phosphoprotein</keyword>
<feature type="region of interest" description="Disordered" evidence="7">
    <location>
        <begin position="146"/>
        <end position="166"/>
    </location>
</feature>
<organism evidence="9">
    <name type="scientific">Bodo saltans</name>
    <name type="common">Flagellated protozoan</name>
    <dbReference type="NCBI Taxonomy" id="75058"/>
    <lineage>
        <taxon>Eukaryota</taxon>
        <taxon>Discoba</taxon>
        <taxon>Euglenozoa</taxon>
        <taxon>Kinetoplastea</taxon>
        <taxon>Metakinetoplastina</taxon>
        <taxon>Eubodonida</taxon>
        <taxon>Bodonidae</taxon>
        <taxon>Bodo</taxon>
    </lineage>
</organism>
<dbReference type="InterPro" id="IPR027534">
    <property type="entry name" value="Ribosomal_P1/P2"/>
</dbReference>
<keyword evidence="6" id="KW-0687">Ribonucleoprotein</keyword>
<evidence type="ECO:0000256" key="6">
    <source>
        <dbReference type="ARBA" id="ARBA00023274"/>
    </source>
</evidence>
<dbReference type="HAMAP" id="MF_01478">
    <property type="entry name" value="Ribosomal_L12_arch"/>
    <property type="match status" value="1"/>
</dbReference>
<name>B6DTM3_BODSA</name>
<dbReference type="Pfam" id="PF00428">
    <property type="entry name" value="Ribosomal_60s"/>
    <property type="match status" value="1"/>
</dbReference>
<keyword evidence="8" id="KW-0812">Transmembrane</keyword>
<dbReference type="EMBL" id="FJ168557">
    <property type="protein sequence ID" value="ACI16058.1"/>
    <property type="molecule type" value="Genomic_DNA"/>
</dbReference>
<dbReference type="GO" id="GO:0003735">
    <property type="term" value="F:structural constituent of ribosome"/>
    <property type="evidence" value="ECO:0007669"/>
    <property type="project" value="InterPro"/>
</dbReference>
<comment type="function">
    <text evidence="1">Plays an important role in the elongation step of protein synthesis.</text>
</comment>
<comment type="subunit">
    <text evidence="3">P1 and P2 exist as dimers at the large ribosomal subunit.</text>
</comment>
<proteinExistence type="inferred from homology"/>
<accession>B6DTM3</accession>
<evidence type="ECO:0000256" key="2">
    <source>
        <dbReference type="ARBA" id="ARBA00005436"/>
    </source>
</evidence>
<evidence type="ECO:0000256" key="3">
    <source>
        <dbReference type="ARBA" id="ARBA00011266"/>
    </source>
</evidence>
<evidence type="ECO:0000256" key="8">
    <source>
        <dbReference type="SAM" id="Phobius"/>
    </source>
</evidence>
<dbReference type="PRINTS" id="PR00456">
    <property type="entry name" value="RIBOSOMALP2"/>
</dbReference>
<evidence type="ECO:0000256" key="4">
    <source>
        <dbReference type="ARBA" id="ARBA00022553"/>
    </source>
</evidence>
<dbReference type="GO" id="GO:0022625">
    <property type="term" value="C:cytosolic large ribosomal subunit"/>
    <property type="evidence" value="ECO:0007669"/>
    <property type="project" value="InterPro"/>
</dbReference>
<dbReference type="PANTHER" id="PTHR21141">
    <property type="entry name" value="60S ACIDIC RIBOSOMAL PROTEIN FAMILY MEMBER"/>
    <property type="match status" value="1"/>
</dbReference>
<evidence type="ECO:0000313" key="9">
    <source>
        <dbReference type="EMBL" id="ACI16058.1"/>
    </source>
</evidence>
<feature type="transmembrane region" description="Helical" evidence="8">
    <location>
        <begin position="28"/>
        <end position="50"/>
    </location>
</feature>
<evidence type="ECO:0000256" key="7">
    <source>
        <dbReference type="SAM" id="MobiDB-lite"/>
    </source>
</evidence>
<sequence>MMTSAWVASSKLTKNTVVSIKTKKMFRLAMHLVTHSSPSCVMFVCLFVCLHKLRSTQKMSLKYLAAYALASLTNAKPSKDDVAKIIKSLGVPVVNEDIDFVFEAVAGRSIQTLIAEGSAKLASSAAAPAAGAAAAAPAAGKPAAAAAAAPVKEEEEDDDFGMGGLF</sequence>
<dbReference type="Gene3D" id="1.10.10.1410">
    <property type="match status" value="1"/>
</dbReference>
<reference evidence="9" key="1">
    <citation type="submission" date="2008-08" db="EMBL/GenBank/DDBJ databases">
        <title>Insights into the genome sequence of a free-living kinetoplastid: Bodo saltans (Kinetoplastida: Euglenozoa).</title>
        <authorList>
            <person name="Jackson A.P."/>
            <person name="Quail M.A."/>
            <person name="Berriman M."/>
        </authorList>
    </citation>
    <scope>NUCLEOTIDE SEQUENCE</scope>
    <source>
        <strain evidence="9">Lake Konstanz</strain>
    </source>
</reference>
<evidence type="ECO:0000256" key="5">
    <source>
        <dbReference type="ARBA" id="ARBA00022980"/>
    </source>
</evidence>